<dbReference type="AlphaFoldDB" id="T0LJ49"/>
<dbReference type="eggNOG" id="KOG1907">
    <property type="taxonomic scope" value="Eukaryota"/>
</dbReference>
<sequence>MAMGEKPQLALISPAASARMAVAESLLNLGAADILGTLDRVKLSANWMAAVNHPGEGAGLYEAVKAIGMELCPQLKISIPVGKDSTSMKASWKDRESGEAKSVTAPMSVIITAVTVVEDVRNTWTPQLRRVEDVGETILLYVDLAEGKKAMGGSALAQSLGQLGNDSSTRAASSWPTTTSPTVVS</sequence>
<dbReference type="EMBL" id="AMYD01001784">
    <property type="protein sequence ID" value="EQB51611.1"/>
    <property type="molecule type" value="Genomic_DNA"/>
</dbReference>
<dbReference type="Pfam" id="PF22689">
    <property type="entry name" value="FGAR-AT_PurM_N-like"/>
    <property type="match status" value="1"/>
</dbReference>
<feature type="region of interest" description="Disordered" evidence="1">
    <location>
        <begin position="165"/>
        <end position="185"/>
    </location>
</feature>
<evidence type="ECO:0000259" key="2">
    <source>
        <dbReference type="Pfam" id="PF22689"/>
    </source>
</evidence>
<dbReference type="HOGENOM" id="CLU_1461197_0_0_1"/>
<feature type="domain" description="FGAR-AT PurM N-terminal-like" evidence="2">
    <location>
        <begin position="1"/>
        <end position="114"/>
    </location>
</feature>
<dbReference type="SUPFAM" id="SSF55326">
    <property type="entry name" value="PurM N-terminal domain-like"/>
    <property type="match status" value="1"/>
</dbReference>
<accession>T0LJ49</accession>
<evidence type="ECO:0000313" key="4">
    <source>
        <dbReference type="Proteomes" id="UP000015530"/>
    </source>
</evidence>
<dbReference type="OrthoDB" id="6666987at2759"/>
<dbReference type="STRING" id="1237896.T0LJ49"/>
<dbReference type="PANTHER" id="PTHR10099">
    <property type="entry name" value="PHOSPHORIBOSYLFORMYLGLYCINAMIDINE SYNTHASE"/>
    <property type="match status" value="1"/>
</dbReference>
<dbReference type="GO" id="GO:0006164">
    <property type="term" value="P:purine nucleotide biosynthetic process"/>
    <property type="evidence" value="ECO:0007669"/>
    <property type="project" value="TreeGrafter"/>
</dbReference>
<dbReference type="PANTHER" id="PTHR10099:SF1">
    <property type="entry name" value="PHOSPHORIBOSYLFORMYLGLYCINAMIDINE SYNTHASE"/>
    <property type="match status" value="1"/>
</dbReference>
<evidence type="ECO:0000313" key="3">
    <source>
        <dbReference type="EMBL" id="EQB51611.1"/>
    </source>
</evidence>
<dbReference type="Gene3D" id="3.30.1330.10">
    <property type="entry name" value="PurM-like, N-terminal domain"/>
    <property type="match status" value="1"/>
</dbReference>
<dbReference type="InterPro" id="IPR036921">
    <property type="entry name" value="PurM-like_N_sf"/>
</dbReference>
<feature type="compositionally biased region" description="Low complexity" evidence="1">
    <location>
        <begin position="167"/>
        <end position="185"/>
    </location>
</feature>
<protein>
    <submittedName>
        <fullName evidence="3">Phosphoribosylformylglycinamidine synthase</fullName>
    </submittedName>
</protein>
<organism evidence="3 4">
    <name type="scientific">Colletotrichum gloeosporioides (strain Cg-14)</name>
    <name type="common">Anthracnose fungus</name>
    <name type="synonym">Glomerella cingulata</name>
    <dbReference type="NCBI Taxonomy" id="1237896"/>
    <lineage>
        <taxon>Eukaryota</taxon>
        <taxon>Fungi</taxon>
        <taxon>Dikarya</taxon>
        <taxon>Ascomycota</taxon>
        <taxon>Pezizomycotina</taxon>
        <taxon>Sordariomycetes</taxon>
        <taxon>Hypocreomycetidae</taxon>
        <taxon>Glomerellales</taxon>
        <taxon>Glomerellaceae</taxon>
        <taxon>Colletotrichum</taxon>
        <taxon>Colletotrichum gloeosporioides species complex</taxon>
    </lineage>
</organism>
<gene>
    <name evidence="3" type="ORF">CGLO_08830</name>
</gene>
<dbReference type="GO" id="GO:0004642">
    <property type="term" value="F:phosphoribosylformylglycinamidine synthase activity"/>
    <property type="evidence" value="ECO:0007669"/>
    <property type="project" value="TreeGrafter"/>
</dbReference>
<dbReference type="GO" id="GO:0005737">
    <property type="term" value="C:cytoplasm"/>
    <property type="evidence" value="ECO:0007669"/>
    <property type="project" value="TreeGrafter"/>
</dbReference>
<evidence type="ECO:0000256" key="1">
    <source>
        <dbReference type="SAM" id="MobiDB-lite"/>
    </source>
</evidence>
<reference evidence="4" key="1">
    <citation type="journal article" date="2013" name="Mol. Plant Microbe Interact.">
        <title>Global aspects of pacC regulation of pathogenicity genes in Colletotrichum gloeosporioides as revealed by transcriptome analysis.</title>
        <authorList>
            <person name="Alkan N."/>
            <person name="Meng X."/>
            <person name="Friedlander G."/>
            <person name="Reuveni E."/>
            <person name="Sukno S."/>
            <person name="Sherman A."/>
            <person name="Thon M."/>
            <person name="Fluhr R."/>
            <person name="Prusky D."/>
        </authorList>
    </citation>
    <scope>NUCLEOTIDE SEQUENCE [LARGE SCALE GENOMIC DNA]</scope>
    <source>
        <strain evidence="4">Cg-14</strain>
    </source>
</reference>
<proteinExistence type="predicted"/>
<comment type="caution">
    <text evidence="3">The sequence shown here is derived from an EMBL/GenBank/DDBJ whole genome shotgun (WGS) entry which is preliminary data.</text>
</comment>
<dbReference type="InterPro" id="IPR055181">
    <property type="entry name" value="FGAR-AT_PurM_N-like"/>
</dbReference>
<dbReference type="Proteomes" id="UP000015530">
    <property type="component" value="Unassembled WGS sequence"/>
</dbReference>
<name>T0LJ49_COLGC</name>